<evidence type="ECO:0000256" key="3">
    <source>
        <dbReference type="SAM" id="MobiDB-lite"/>
    </source>
</evidence>
<dbReference type="GO" id="GO:0005730">
    <property type="term" value="C:nucleolus"/>
    <property type="evidence" value="ECO:0007669"/>
    <property type="project" value="TreeGrafter"/>
</dbReference>
<feature type="region of interest" description="Disordered" evidence="3">
    <location>
        <begin position="1"/>
        <end position="176"/>
    </location>
</feature>
<feature type="compositionally biased region" description="Acidic residues" evidence="3">
    <location>
        <begin position="122"/>
        <end position="166"/>
    </location>
</feature>
<dbReference type="InterPro" id="IPR039223">
    <property type="entry name" value="AATF/Bfr2"/>
</dbReference>
<dbReference type="Proteomes" id="UP000193240">
    <property type="component" value="Unassembled WGS sequence"/>
</dbReference>
<dbReference type="Pfam" id="PF13339">
    <property type="entry name" value="AATF-Che1"/>
    <property type="match status" value="1"/>
</dbReference>
<feature type="compositionally biased region" description="Basic and acidic residues" evidence="3">
    <location>
        <begin position="1"/>
        <end position="10"/>
    </location>
</feature>
<feature type="domain" description="AATF leucine zipper-containing" evidence="5">
    <location>
        <begin position="197"/>
        <end position="315"/>
    </location>
</feature>
<organism evidence="6 7">
    <name type="scientific">Epicoccum nigrum</name>
    <name type="common">Soil fungus</name>
    <name type="synonym">Epicoccum purpurascens</name>
    <dbReference type="NCBI Taxonomy" id="105696"/>
    <lineage>
        <taxon>Eukaryota</taxon>
        <taxon>Fungi</taxon>
        <taxon>Dikarya</taxon>
        <taxon>Ascomycota</taxon>
        <taxon>Pezizomycotina</taxon>
        <taxon>Dothideomycetes</taxon>
        <taxon>Pleosporomycetidae</taxon>
        <taxon>Pleosporales</taxon>
        <taxon>Pleosporineae</taxon>
        <taxon>Didymellaceae</taxon>
        <taxon>Epicoccum</taxon>
    </lineage>
</organism>
<feature type="compositionally biased region" description="Acidic residues" evidence="3">
    <location>
        <begin position="89"/>
        <end position="110"/>
    </location>
</feature>
<dbReference type="EMBL" id="KZ107849">
    <property type="protein sequence ID" value="OSS47149.1"/>
    <property type="molecule type" value="Genomic_DNA"/>
</dbReference>
<dbReference type="AlphaFoldDB" id="A0A1Y2LU89"/>
<name>A0A1Y2LU89_EPING</name>
<feature type="compositionally biased region" description="Acidic residues" evidence="3">
    <location>
        <begin position="475"/>
        <end position="489"/>
    </location>
</feature>
<comment type="similarity">
    <text evidence="1">Belongs to the AATF family.</text>
</comment>
<reference evidence="6 7" key="1">
    <citation type="journal article" date="2017" name="Genome Announc.">
        <title>Genome sequence of the saprophytic ascomycete Epicoccum nigrum ICMP 19927 strain isolated from New Zealand.</title>
        <authorList>
            <person name="Fokin M."/>
            <person name="Fleetwood D."/>
            <person name="Weir B.S."/>
            <person name="Villas-Boas S.G."/>
        </authorList>
    </citation>
    <scope>NUCLEOTIDE SEQUENCE [LARGE SCALE GENOMIC DNA]</scope>
    <source>
        <strain evidence="6 7">ICMP 19927</strain>
    </source>
</reference>
<dbReference type="GO" id="GO:0000462">
    <property type="term" value="P:maturation of SSU-rRNA from tricistronic rRNA transcript (SSU-rRNA, 5.8S rRNA, LSU-rRNA)"/>
    <property type="evidence" value="ECO:0007669"/>
    <property type="project" value="TreeGrafter"/>
</dbReference>
<evidence type="ECO:0000259" key="5">
    <source>
        <dbReference type="Pfam" id="PF13339"/>
    </source>
</evidence>
<dbReference type="InterPro" id="IPR012617">
    <property type="entry name" value="AATF_C"/>
</dbReference>
<evidence type="ECO:0000259" key="4">
    <source>
        <dbReference type="Pfam" id="PF08164"/>
    </source>
</evidence>
<keyword evidence="7" id="KW-1185">Reference proteome</keyword>
<dbReference type="PANTHER" id="PTHR15565:SF0">
    <property type="entry name" value="PROTEIN AATF"/>
    <property type="match status" value="1"/>
</dbReference>
<dbReference type="InParanoid" id="A0A1Y2LU89"/>
<sequence length="497" mass="54697">MGKSKIRDLDPESLLDPAPSSSEDERSDAEFSDSEEDANAGREHYETVGKSKLRKPETKPLGKQYAGKNVSRQDLENSDSDDPFARIDDDVDSEEGSDNDSEGEDDEGDFSEGLNALIDGDVGSDEEEDDDEEVNSEDVDMDGEEEDEDESEADNQDDSEDDDESADEGKSGAAAVRDLMKDAKAITSTLAAGAQEDVAKGQAVKTQRKTFDTLLNSRIRLQKALISTNSMAAEEHKEATMPDASVSAAEAAALTLLNNLTDLRISLEESRTGEKRKRTTFDANTSSADIWSSIRSTEKAALPHRKAILERWSNKTKATTVTNNKARLNASAQQTLTEVLDSQLTSSHLITRTQTPRSCAPLQSAHKGAQPDAAIYDDADFYGLMLKELLEQRSADVNANGTSEFVVQAPWQVAREAKTKKIVDTKASKGRRLRYTVQEKLQNFMAPEDRGEWEERQRDELFGSLFGKRLRLGEDDVESEAESEGDAEEAGLMLFRS</sequence>
<dbReference type="STRING" id="105696.A0A1Y2LU89"/>
<evidence type="ECO:0000256" key="2">
    <source>
        <dbReference type="ARBA" id="ARBA00013850"/>
    </source>
</evidence>
<evidence type="ECO:0000313" key="6">
    <source>
        <dbReference type="EMBL" id="OSS47149.1"/>
    </source>
</evidence>
<accession>A0A1Y2LU89</accession>
<evidence type="ECO:0000256" key="1">
    <source>
        <dbReference type="ARBA" id="ARBA00008966"/>
    </source>
</evidence>
<gene>
    <name evidence="6" type="ORF">B5807_10031</name>
</gene>
<dbReference type="Pfam" id="PF08164">
    <property type="entry name" value="TRAUB"/>
    <property type="match status" value="1"/>
</dbReference>
<feature type="compositionally biased region" description="Acidic residues" evidence="3">
    <location>
        <begin position="25"/>
        <end position="38"/>
    </location>
</feature>
<protein>
    <recommendedName>
        <fullName evidence="2">Protein BFR2</fullName>
    </recommendedName>
</protein>
<feature type="compositionally biased region" description="Basic and acidic residues" evidence="3">
    <location>
        <begin position="39"/>
        <end position="60"/>
    </location>
</feature>
<dbReference type="FunCoup" id="A0A1Y2LU89">
    <property type="interactions" value="865"/>
</dbReference>
<proteinExistence type="inferred from homology"/>
<dbReference type="PANTHER" id="PTHR15565">
    <property type="entry name" value="AATF PROTEIN APOPTOSIS ANTAGONIZING TRANSCRIPTION FACTOR"/>
    <property type="match status" value="1"/>
</dbReference>
<dbReference type="OMA" id="INFMAPN"/>
<feature type="domain" description="Apoptosis-antagonizing transcription factor C-terminal" evidence="4">
    <location>
        <begin position="382"/>
        <end position="466"/>
    </location>
</feature>
<feature type="region of interest" description="Disordered" evidence="3">
    <location>
        <begin position="475"/>
        <end position="497"/>
    </location>
</feature>
<evidence type="ECO:0000313" key="7">
    <source>
        <dbReference type="Proteomes" id="UP000193240"/>
    </source>
</evidence>
<dbReference type="InterPro" id="IPR025160">
    <property type="entry name" value="AATF"/>
</dbReference>